<dbReference type="NCBIfam" id="NF007039">
    <property type="entry name" value="PRK09496.3-2"/>
    <property type="match status" value="1"/>
</dbReference>
<dbReference type="PROSITE" id="PS51202">
    <property type="entry name" value="RCK_C"/>
    <property type="match status" value="2"/>
</dbReference>
<dbReference type="InterPro" id="IPR006036">
    <property type="entry name" value="K_uptake_TrkA"/>
</dbReference>
<feature type="domain" description="RCK C-terminal" evidence="7">
    <location>
        <begin position="141"/>
        <end position="225"/>
    </location>
</feature>
<dbReference type="InterPro" id="IPR050721">
    <property type="entry name" value="Trk_Ktr_HKT_K-transport"/>
</dbReference>
<feature type="domain" description="RCK N-terminal" evidence="6">
    <location>
        <begin position="1"/>
        <end position="121"/>
    </location>
</feature>
<dbReference type="Gene3D" id="3.30.70.1450">
    <property type="entry name" value="Regulator of K+ conductance, C-terminal domain"/>
    <property type="match status" value="2"/>
</dbReference>
<dbReference type="SUPFAM" id="SSF116726">
    <property type="entry name" value="TrkA C-terminal domain-like"/>
    <property type="match status" value="2"/>
</dbReference>
<dbReference type="GO" id="GO:0015079">
    <property type="term" value="F:potassium ion transmembrane transporter activity"/>
    <property type="evidence" value="ECO:0007669"/>
    <property type="project" value="InterPro"/>
</dbReference>
<evidence type="ECO:0000256" key="1">
    <source>
        <dbReference type="ARBA" id="ARBA00022448"/>
    </source>
</evidence>
<dbReference type="GO" id="GO:0005886">
    <property type="term" value="C:plasma membrane"/>
    <property type="evidence" value="ECO:0007669"/>
    <property type="project" value="InterPro"/>
</dbReference>
<dbReference type="InterPro" id="IPR036721">
    <property type="entry name" value="RCK_C_sf"/>
</dbReference>
<dbReference type="Pfam" id="PF02254">
    <property type="entry name" value="TrkA_N"/>
    <property type="match status" value="2"/>
</dbReference>
<dbReference type="PANTHER" id="PTHR43833:SF5">
    <property type="entry name" value="TRK SYSTEM POTASSIUM UPTAKE PROTEIN TRKA"/>
    <property type="match status" value="1"/>
</dbReference>
<keyword evidence="3" id="KW-0630">Potassium</keyword>
<gene>
    <name evidence="8" type="ORF">MNBD_BACTEROID05-1118</name>
</gene>
<keyword evidence="2" id="KW-0633">Potassium transport</keyword>
<protein>
    <submittedName>
        <fullName evidence="8">Trk system potassium uptake protein TrkA</fullName>
    </submittedName>
</protein>
<evidence type="ECO:0000256" key="5">
    <source>
        <dbReference type="ARBA" id="ARBA00023065"/>
    </source>
</evidence>
<dbReference type="InterPro" id="IPR006037">
    <property type="entry name" value="RCK_C"/>
</dbReference>
<dbReference type="PRINTS" id="PR00335">
    <property type="entry name" value="KUPTAKETRKA"/>
</dbReference>
<dbReference type="Pfam" id="PF02080">
    <property type="entry name" value="TrkA_C"/>
    <property type="match status" value="2"/>
</dbReference>
<dbReference type="SUPFAM" id="SSF51735">
    <property type="entry name" value="NAD(P)-binding Rossmann-fold domains"/>
    <property type="match status" value="2"/>
</dbReference>
<feature type="domain" description="RCK N-terminal" evidence="6">
    <location>
        <begin position="230"/>
        <end position="347"/>
    </location>
</feature>
<evidence type="ECO:0000256" key="2">
    <source>
        <dbReference type="ARBA" id="ARBA00022538"/>
    </source>
</evidence>
<name>A0A3B0UB63_9ZZZZ</name>
<evidence type="ECO:0000259" key="7">
    <source>
        <dbReference type="PROSITE" id="PS51202"/>
    </source>
</evidence>
<proteinExistence type="predicted"/>
<feature type="domain" description="RCK C-terminal" evidence="7">
    <location>
        <begin position="367"/>
        <end position="448"/>
    </location>
</feature>
<reference evidence="8" key="1">
    <citation type="submission" date="2018-06" db="EMBL/GenBank/DDBJ databases">
        <authorList>
            <person name="Zhirakovskaya E."/>
        </authorList>
    </citation>
    <scope>NUCLEOTIDE SEQUENCE</scope>
</reference>
<dbReference type="Gene3D" id="3.40.50.720">
    <property type="entry name" value="NAD(P)-binding Rossmann-like Domain"/>
    <property type="match status" value="2"/>
</dbReference>
<dbReference type="PANTHER" id="PTHR43833">
    <property type="entry name" value="POTASSIUM CHANNEL PROTEIN 2-RELATED-RELATED"/>
    <property type="match status" value="1"/>
</dbReference>
<keyword evidence="4" id="KW-0520">NAD</keyword>
<keyword evidence="5" id="KW-0406">Ion transport</keyword>
<dbReference type="InterPro" id="IPR036291">
    <property type="entry name" value="NAD(P)-bd_dom_sf"/>
</dbReference>
<dbReference type="AlphaFoldDB" id="A0A3B0UB63"/>
<keyword evidence="1" id="KW-0813">Transport</keyword>
<dbReference type="InterPro" id="IPR003148">
    <property type="entry name" value="RCK_N"/>
</dbReference>
<evidence type="ECO:0000256" key="3">
    <source>
        <dbReference type="ARBA" id="ARBA00022958"/>
    </source>
</evidence>
<evidence type="ECO:0000259" key="6">
    <source>
        <dbReference type="PROSITE" id="PS51201"/>
    </source>
</evidence>
<sequence>MKITIVGAGRIGQNLALLLSKENHEVYIIEENAEVAAKISDKLDAKVIVGSGVDPDVLQKANVSQADLVLAATASDETNIVTCLLSSLYGAKRKIARVRSTSLSESLSTFGYHQVQINEIINPELVAAQAIVKILQTPGASEVADFADGKILLRGFDVPENSSLCGEALSNLRDEDFPWPFLIVSLVRKGTVIFPKGDTVIEVDDLIYVLLPRESLGEFLTFVNPQVKMPKKVIIYGASITGINVAKNLAKFIKDVVVLEENEVLAQSVAGELSSATIIHGSASEGDILTECGIDVADVFIATTEDDHANLISSVLAKKMGAKTTIITTQHPEFMSIVGSLDIDAIINPHYLAVKQILHYVRGKGISAVTKLLECDAEALEFTPEKNSPVTRDVIKNIKFPKDAIVGAVYREDKVVLASGDIQINEGEKVIVFCQQTAVKKLQALFINK</sequence>
<accession>A0A3B0UB63</accession>
<dbReference type="PROSITE" id="PS51201">
    <property type="entry name" value="RCK_N"/>
    <property type="match status" value="2"/>
</dbReference>
<dbReference type="EMBL" id="UOEN01000338">
    <property type="protein sequence ID" value="VAW16706.1"/>
    <property type="molecule type" value="Genomic_DNA"/>
</dbReference>
<organism evidence="8">
    <name type="scientific">hydrothermal vent metagenome</name>
    <dbReference type="NCBI Taxonomy" id="652676"/>
    <lineage>
        <taxon>unclassified sequences</taxon>
        <taxon>metagenomes</taxon>
        <taxon>ecological metagenomes</taxon>
    </lineage>
</organism>
<evidence type="ECO:0000256" key="4">
    <source>
        <dbReference type="ARBA" id="ARBA00023027"/>
    </source>
</evidence>
<dbReference type="NCBIfam" id="NF007032">
    <property type="entry name" value="PRK09496.1-4"/>
    <property type="match status" value="1"/>
</dbReference>
<dbReference type="NCBIfam" id="NF007031">
    <property type="entry name" value="PRK09496.1-2"/>
    <property type="match status" value="1"/>
</dbReference>
<evidence type="ECO:0000313" key="8">
    <source>
        <dbReference type="EMBL" id="VAW16706.1"/>
    </source>
</evidence>